<dbReference type="EMBL" id="NPCC01000011">
    <property type="protein sequence ID" value="PAE89101.1"/>
    <property type="molecule type" value="Genomic_DNA"/>
</dbReference>
<evidence type="ECO:0000313" key="1">
    <source>
        <dbReference type="EMBL" id="PAE89101.1"/>
    </source>
</evidence>
<reference evidence="1 2" key="1">
    <citation type="submission" date="2017-07" db="EMBL/GenBank/DDBJ databases">
        <title>Isolation and whole genome analysis of endospore-forming bacteria from heroin.</title>
        <authorList>
            <person name="Kalinowski J."/>
            <person name="Ahrens B."/>
            <person name="Al-Dilaimi A."/>
            <person name="Winkler A."/>
            <person name="Wibberg D."/>
            <person name="Schleenbecker U."/>
            <person name="Ruckert C."/>
            <person name="Wolfel R."/>
            <person name="Grass G."/>
        </authorList>
    </citation>
    <scope>NUCLEOTIDE SEQUENCE [LARGE SCALE GENOMIC DNA]</scope>
    <source>
        <strain evidence="1 2">7539</strain>
    </source>
</reference>
<proteinExistence type="predicted"/>
<name>A0A268P0B8_SHOCL</name>
<comment type="caution">
    <text evidence="1">The sequence shown here is derived from an EMBL/GenBank/DDBJ whole genome shotgun (WGS) entry which is preliminary data.</text>
</comment>
<organism evidence="1 2">
    <name type="scientific">Shouchella clausii</name>
    <name type="common">Alkalihalobacillus clausii</name>
    <dbReference type="NCBI Taxonomy" id="79880"/>
    <lineage>
        <taxon>Bacteria</taxon>
        <taxon>Bacillati</taxon>
        <taxon>Bacillota</taxon>
        <taxon>Bacilli</taxon>
        <taxon>Bacillales</taxon>
        <taxon>Bacillaceae</taxon>
        <taxon>Shouchella</taxon>
    </lineage>
</organism>
<dbReference type="RefSeq" id="WP_041824137.1">
    <property type="nucleotide sequence ID" value="NZ_BOQS01000001.1"/>
</dbReference>
<accession>A0A268P0B8</accession>
<dbReference type="Proteomes" id="UP000216207">
    <property type="component" value="Unassembled WGS sequence"/>
</dbReference>
<sequence>MADIPYSVCSCLYTGIQKSIAFLTMQANAVEASKECVWKRYDDQLYHEVKEALQWHRQHCMADTSHLEEALRVFENAYNQVHDK</sequence>
<evidence type="ECO:0000313" key="2">
    <source>
        <dbReference type="Proteomes" id="UP000216207"/>
    </source>
</evidence>
<gene>
    <name evidence="1" type="ORF">CHH72_09670</name>
</gene>
<dbReference type="AlphaFoldDB" id="A0A268P0B8"/>
<protein>
    <submittedName>
        <fullName evidence="1">Uncharacterized protein</fullName>
    </submittedName>
</protein>